<dbReference type="PANTHER" id="PTHR14440">
    <property type="entry name" value="DNA-DIRECTED RNA POLYMERASE I SUBUNIT RPA49"/>
    <property type="match status" value="1"/>
</dbReference>
<evidence type="ECO:0000256" key="5">
    <source>
        <dbReference type="ARBA" id="ARBA00023242"/>
    </source>
</evidence>
<keyword evidence="5" id="KW-0539">Nucleus</keyword>
<dbReference type="GO" id="GO:0003677">
    <property type="term" value="F:DNA binding"/>
    <property type="evidence" value="ECO:0007669"/>
    <property type="project" value="InterPro"/>
</dbReference>
<organism evidence="6 7">
    <name type="scientific">Erysiphe neolycopersici</name>
    <dbReference type="NCBI Taxonomy" id="212602"/>
    <lineage>
        <taxon>Eukaryota</taxon>
        <taxon>Fungi</taxon>
        <taxon>Dikarya</taxon>
        <taxon>Ascomycota</taxon>
        <taxon>Pezizomycotina</taxon>
        <taxon>Leotiomycetes</taxon>
        <taxon>Erysiphales</taxon>
        <taxon>Erysiphaceae</taxon>
        <taxon>Erysiphe</taxon>
    </lineage>
</organism>
<evidence type="ECO:0000313" key="6">
    <source>
        <dbReference type="EMBL" id="RKF62015.1"/>
    </source>
</evidence>
<name>A0A420HX44_9PEZI</name>
<evidence type="ECO:0000256" key="4">
    <source>
        <dbReference type="ARBA" id="ARBA00023163"/>
    </source>
</evidence>
<dbReference type="GO" id="GO:0006351">
    <property type="term" value="P:DNA-templated transcription"/>
    <property type="evidence" value="ECO:0007669"/>
    <property type="project" value="InterPro"/>
</dbReference>
<sequence>MAERIHEVKKRKRRTSTEFKAKKRIAVETDSRISVVLPEEEQWIPVIATTPGINVDPSVTFDPYLRNRPNVLKGKPNILTQELMLHSSSHPKLDYVAKEEDAGGSNALLKHYVGIYDPGTGKLDIVEARSMVIRGILRAQQCDEDDETLSTSLREQRNILGRTFGTKKARKAIASITENAISPSLNLRSTGGLLQVNSATAVMLSNVVEATKDMKSREDLSKAADDVKPRPKANMDATKIEDIYTVESLIGTDILKAVPVREWQNKAKAQEEIFVRSKFVANRIQSCAENVEKLKILRFMLMLLEIYGKSKKSKEGRKLPRKEDLSVIVGDIPDIVLAAAKKKFTENDLIKKYHSDLLITHLCAMSLLVDDFQTDNYDLREDLQIDLAQISKYFSEIGVKSHVLGANDVSRYGKAAASQRRIAKLRLPLIFPKISYEGRRK</sequence>
<evidence type="ECO:0000256" key="2">
    <source>
        <dbReference type="ARBA" id="ARBA00009430"/>
    </source>
</evidence>
<comment type="caution">
    <text evidence="6">The sequence shown here is derived from an EMBL/GenBank/DDBJ whole genome shotgun (WGS) entry which is preliminary data.</text>
</comment>
<keyword evidence="7" id="KW-1185">Reference proteome</keyword>
<dbReference type="AlphaFoldDB" id="A0A420HX44"/>
<keyword evidence="3 6" id="KW-0240">DNA-directed RNA polymerase</keyword>
<evidence type="ECO:0000313" key="7">
    <source>
        <dbReference type="Proteomes" id="UP000286134"/>
    </source>
</evidence>
<dbReference type="GO" id="GO:0000428">
    <property type="term" value="C:DNA-directed RNA polymerase complex"/>
    <property type="evidence" value="ECO:0007669"/>
    <property type="project" value="UniProtKB-KW"/>
</dbReference>
<dbReference type="Pfam" id="PF06870">
    <property type="entry name" value="RNA_pol_I_A49"/>
    <property type="match status" value="1"/>
</dbReference>
<comment type="similarity">
    <text evidence="2">Belongs to the eukaryotic RPA49/POLR1E RNA polymerase subunit family.</text>
</comment>
<comment type="subcellular location">
    <subcellularLocation>
        <location evidence="1">Nucleus</location>
        <location evidence="1">Nucleolus</location>
    </subcellularLocation>
</comment>
<dbReference type="EMBL" id="MCFK01003686">
    <property type="protein sequence ID" value="RKF62015.1"/>
    <property type="molecule type" value="Genomic_DNA"/>
</dbReference>
<dbReference type="OrthoDB" id="532500at2759"/>
<dbReference type="InterPro" id="IPR009668">
    <property type="entry name" value="RNA_pol-assoc_fac_A49-like"/>
</dbReference>
<dbReference type="Proteomes" id="UP000286134">
    <property type="component" value="Unassembled WGS sequence"/>
</dbReference>
<keyword evidence="4" id="KW-0804">Transcription</keyword>
<dbReference type="STRING" id="212602.A0A420HX44"/>
<dbReference type="GO" id="GO:0005730">
    <property type="term" value="C:nucleolus"/>
    <property type="evidence" value="ECO:0007669"/>
    <property type="project" value="UniProtKB-SubCell"/>
</dbReference>
<evidence type="ECO:0000256" key="3">
    <source>
        <dbReference type="ARBA" id="ARBA00022478"/>
    </source>
</evidence>
<proteinExistence type="inferred from homology"/>
<evidence type="ECO:0000256" key="1">
    <source>
        <dbReference type="ARBA" id="ARBA00004604"/>
    </source>
</evidence>
<accession>A0A420HX44</accession>
<gene>
    <name evidence="6" type="ORF">OnM2_036033</name>
</gene>
<reference evidence="6 7" key="1">
    <citation type="journal article" date="2018" name="BMC Genomics">
        <title>Comparative genome analyses reveal sequence features reflecting distinct modes of host-adaptation between dicot and monocot powdery mildew.</title>
        <authorList>
            <person name="Wu Y."/>
            <person name="Ma X."/>
            <person name="Pan Z."/>
            <person name="Kale S.D."/>
            <person name="Song Y."/>
            <person name="King H."/>
            <person name="Zhang Q."/>
            <person name="Presley C."/>
            <person name="Deng X."/>
            <person name="Wei C.I."/>
            <person name="Xiao S."/>
        </authorList>
    </citation>
    <scope>NUCLEOTIDE SEQUENCE [LARGE SCALE GENOMIC DNA]</scope>
    <source>
        <strain evidence="6">UMSG2</strain>
    </source>
</reference>
<protein>
    <submittedName>
        <fullName evidence="6">DNA-directed RNA polymerase I subunit rpa49</fullName>
    </submittedName>
</protein>